<evidence type="ECO:0000313" key="2">
    <source>
        <dbReference type="EMBL" id="URD98969.1"/>
    </source>
</evidence>
<gene>
    <name evidence="2" type="ORF">MUK42_27087</name>
</gene>
<feature type="region of interest" description="Disordered" evidence="1">
    <location>
        <begin position="74"/>
        <end position="97"/>
    </location>
</feature>
<accession>A0A9E7K0F3</accession>
<evidence type="ECO:0000256" key="1">
    <source>
        <dbReference type="SAM" id="MobiDB-lite"/>
    </source>
</evidence>
<keyword evidence="3" id="KW-1185">Reference proteome</keyword>
<dbReference type="EMBL" id="CP097506">
    <property type="protein sequence ID" value="URD98969.1"/>
    <property type="molecule type" value="Genomic_DNA"/>
</dbReference>
<proteinExistence type="predicted"/>
<reference evidence="2" key="1">
    <citation type="submission" date="2022-05" db="EMBL/GenBank/DDBJ databases">
        <title>The Musa troglodytarum L. genome provides insights into the mechanism of non-climacteric behaviour and enrichment of carotenoids.</title>
        <authorList>
            <person name="Wang J."/>
        </authorList>
    </citation>
    <scope>NUCLEOTIDE SEQUENCE</scope>
    <source>
        <tissue evidence="2">Leaf</tissue>
    </source>
</reference>
<dbReference type="AlphaFoldDB" id="A0A9E7K0F3"/>
<organism evidence="2 3">
    <name type="scientific">Musa troglodytarum</name>
    <name type="common">fe'i banana</name>
    <dbReference type="NCBI Taxonomy" id="320322"/>
    <lineage>
        <taxon>Eukaryota</taxon>
        <taxon>Viridiplantae</taxon>
        <taxon>Streptophyta</taxon>
        <taxon>Embryophyta</taxon>
        <taxon>Tracheophyta</taxon>
        <taxon>Spermatophyta</taxon>
        <taxon>Magnoliopsida</taxon>
        <taxon>Liliopsida</taxon>
        <taxon>Zingiberales</taxon>
        <taxon>Musaceae</taxon>
        <taxon>Musa</taxon>
    </lineage>
</organism>
<protein>
    <submittedName>
        <fullName evidence="2">Uncharacterized protein</fullName>
    </submittedName>
</protein>
<dbReference type="Proteomes" id="UP001055439">
    <property type="component" value="Chromosome 4"/>
</dbReference>
<name>A0A9E7K0F3_9LILI</name>
<sequence length="155" mass="17607">MLAFYRTCIKYFNSSQTMIAFIGTGQWYAGTEKLNEDILFFGIVIVIDHISEKVFGSLRITVIPRQGDLPSRHPLLGGISQGRRKKKENKRQKKREHLEIRRHSPSIIPIHRCPLSPNATDEMLPPPRLRRQGLSIVDDVVEASWGDLGVVGNFS</sequence>
<feature type="compositionally biased region" description="Basic residues" evidence="1">
    <location>
        <begin position="82"/>
        <end position="95"/>
    </location>
</feature>
<evidence type="ECO:0000313" key="3">
    <source>
        <dbReference type="Proteomes" id="UP001055439"/>
    </source>
</evidence>